<gene>
    <name evidence="2" type="ORF">ACG00Y_05595</name>
</gene>
<dbReference type="PANTHER" id="PTHR30121:SF6">
    <property type="entry name" value="SLR6007 PROTEIN"/>
    <property type="match status" value="1"/>
</dbReference>
<dbReference type="Gene3D" id="3.40.50.300">
    <property type="entry name" value="P-loop containing nucleotide triphosphate hydrolases"/>
    <property type="match status" value="2"/>
</dbReference>
<dbReference type="InterPro" id="IPR051162">
    <property type="entry name" value="T4SS_component"/>
</dbReference>
<dbReference type="Proteomes" id="UP001606210">
    <property type="component" value="Unassembled WGS sequence"/>
</dbReference>
<accession>A0ABW7F0Z6</accession>
<sequence>MTDPILLARHGDIECLLLPALANRHGLITGATGTGKTISLQTLAENFSRIGVPVFMADVKGDLTGISQPGNPSEKLLAVLKDRGIEPPAKLACPTTLWDVFGEQGHPVRATVSDMGPLLLARMLALNETQAGVLQMVFKIADDNGLLLLDLKDLRAMLQHVGDNASQFTTKYGNVSAASVGAIQRGLLQIEAQGGDKFFGEPMLNIADFMQTEGGLGVINVLAADKLMNAPRLYATFLLWMLSELFETLPEVGDLDKPKLVFFFDEAHLLFKDAPDALVERIELVVRLVRSKGVGVYFVTQNPLDIPDAVLGQLGNRVQHALRAFTPRDQKAVKSAADTMRAKPGLDIATAITELAVGEALVSLLDEKGRPSVTERVFVLPPGSQIGPITPAQRQALLANSLVAGVYEKQLDRESAYEKLAAQHAAPAGGGMAAEGGAVFKGGPAAPAPADGGGMMDSLKDVLFGTTGPRGGRHPGLAEKAAQSAVRSIGSAVGREIIRGVLGSILGGGSRRR</sequence>
<evidence type="ECO:0000259" key="1">
    <source>
        <dbReference type="Pfam" id="PF05872"/>
    </source>
</evidence>
<dbReference type="SUPFAM" id="SSF52540">
    <property type="entry name" value="P-loop containing nucleoside triphosphate hydrolases"/>
    <property type="match status" value="1"/>
</dbReference>
<dbReference type="EMBL" id="JBIGHV010000002">
    <property type="protein sequence ID" value="MFG6429375.1"/>
    <property type="molecule type" value="Genomic_DNA"/>
</dbReference>
<dbReference type="RefSeq" id="WP_394476769.1">
    <property type="nucleotide sequence ID" value="NZ_JBIGHV010000002.1"/>
</dbReference>
<evidence type="ECO:0000313" key="3">
    <source>
        <dbReference type="Proteomes" id="UP001606210"/>
    </source>
</evidence>
<name>A0ABW7F0Z6_9BURK</name>
<feature type="domain" description="Helicase HerA-like C-terminal" evidence="1">
    <location>
        <begin position="12"/>
        <end position="511"/>
    </location>
</feature>
<dbReference type="InterPro" id="IPR027417">
    <property type="entry name" value="P-loop_NTPase"/>
</dbReference>
<dbReference type="InterPro" id="IPR033186">
    <property type="entry name" value="HerA_C"/>
</dbReference>
<comment type="caution">
    <text evidence="2">The sequence shown here is derived from an EMBL/GenBank/DDBJ whole genome shotgun (WGS) entry which is preliminary data.</text>
</comment>
<reference evidence="2 3" key="1">
    <citation type="submission" date="2024-08" db="EMBL/GenBank/DDBJ databases">
        <authorList>
            <person name="Lu H."/>
        </authorList>
    </citation>
    <scope>NUCLEOTIDE SEQUENCE [LARGE SCALE GENOMIC DNA]</scope>
    <source>
        <strain evidence="2 3">LYH14W</strain>
    </source>
</reference>
<keyword evidence="3" id="KW-1185">Reference proteome</keyword>
<dbReference type="Pfam" id="PF05872">
    <property type="entry name" value="HerA_C"/>
    <property type="match status" value="1"/>
</dbReference>
<protein>
    <submittedName>
        <fullName evidence="2">Helicase HerA-like domain-containing protein</fullName>
    </submittedName>
</protein>
<organism evidence="2 3">
    <name type="scientific">Pelomonas parva</name>
    <dbReference type="NCBI Taxonomy" id="3299032"/>
    <lineage>
        <taxon>Bacteria</taxon>
        <taxon>Pseudomonadati</taxon>
        <taxon>Pseudomonadota</taxon>
        <taxon>Betaproteobacteria</taxon>
        <taxon>Burkholderiales</taxon>
        <taxon>Sphaerotilaceae</taxon>
        <taxon>Roseateles</taxon>
    </lineage>
</organism>
<dbReference type="PANTHER" id="PTHR30121">
    <property type="entry name" value="UNCHARACTERIZED PROTEIN YJGR-RELATED"/>
    <property type="match status" value="1"/>
</dbReference>
<evidence type="ECO:0000313" key="2">
    <source>
        <dbReference type="EMBL" id="MFG6429375.1"/>
    </source>
</evidence>
<proteinExistence type="predicted"/>